<keyword evidence="10" id="KW-1185">Reference proteome</keyword>
<evidence type="ECO:0000313" key="10">
    <source>
        <dbReference type="Proteomes" id="UP000515156"/>
    </source>
</evidence>
<feature type="compositionally biased region" description="Polar residues" evidence="6">
    <location>
        <begin position="1"/>
        <end position="17"/>
    </location>
</feature>
<evidence type="ECO:0000256" key="1">
    <source>
        <dbReference type="ARBA" id="ARBA00004496"/>
    </source>
</evidence>
<evidence type="ECO:0000259" key="8">
    <source>
        <dbReference type="PROSITE" id="PS50181"/>
    </source>
</evidence>
<dbReference type="Pfam" id="PF00784">
    <property type="entry name" value="MyTH4"/>
    <property type="match status" value="1"/>
</dbReference>
<dbReference type="GO" id="GO:0005856">
    <property type="term" value="C:cytoskeleton"/>
    <property type="evidence" value="ECO:0007669"/>
    <property type="project" value="InterPro"/>
</dbReference>
<gene>
    <name evidence="11" type="primary">LOC115481096</name>
</gene>
<dbReference type="InterPro" id="IPR038185">
    <property type="entry name" value="MyTH4_dom_sf"/>
</dbReference>
<proteinExistence type="inferred from homology"/>
<dbReference type="RefSeq" id="XP_030075983.1">
    <property type="nucleotide sequence ID" value="XM_030220123.1"/>
</dbReference>
<evidence type="ECO:0000259" key="9">
    <source>
        <dbReference type="PROSITE" id="PS51016"/>
    </source>
</evidence>
<dbReference type="CDD" id="cd14473">
    <property type="entry name" value="FERM_B-lobe"/>
    <property type="match status" value="1"/>
</dbReference>
<evidence type="ECO:0000256" key="3">
    <source>
        <dbReference type="ARBA" id="ARBA00022490"/>
    </source>
</evidence>
<dbReference type="PROSITE" id="PS50181">
    <property type="entry name" value="FBOX"/>
    <property type="match status" value="1"/>
</dbReference>
<comment type="subcellular location">
    <subcellularLocation>
        <location evidence="1">Cytoplasm</location>
    </subcellularLocation>
</comment>
<evidence type="ECO:0000256" key="5">
    <source>
        <dbReference type="ARBA" id="ARBA00023203"/>
    </source>
</evidence>
<dbReference type="InterPro" id="IPR032675">
    <property type="entry name" value="LRR_dom_sf"/>
</dbReference>
<dbReference type="SUPFAM" id="SSF52047">
    <property type="entry name" value="RNI-like"/>
    <property type="match status" value="1"/>
</dbReference>
<dbReference type="KEGG" id="muo:115481096"/>
<accession>A0A6P7ZDX6</accession>
<evidence type="ECO:0000259" key="7">
    <source>
        <dbReference type="PROSITE" id="PS50057"/>
    </source>
</evidence>
<name>A0A6P7ZDX6_9AMPH</name>
<dbReference type="Gene3D" id="3.80.10.10">
    <property type="entry name" value="Ribonuclease Inhibitor"/>
    <property type="match status" value="1"/>
</dbReference>
<dbReference type="InterPro" id="IPR000857">
    <property type="entry name" value="MyTH4_dom"/>
</dbReference>
<dbReference type="InterPro" id="IPR051567">
    <property type="entry name" value="Unconventional_Myosin_ATPase"/>
</dbReference>
<dbReference type="SUPFAM" id="SSF47031">
    <property type="entry name" value="Second domain of FERM"/>
    <property type="match status" value="1"/>
</dbReference>
<keyword evidence="4" id="KW-0677">Repeat</keyword>
<evidence type="ECO:0000313" key="11">
    <source>
        <dbReference type="RefSeq" id="XP_030075983.1"/>
    </source>
</evidence>
<dbReference type="Pfam" id="PF00373">
    <property type="entry name" value="FERM_M"/>
    <property type="match status" value="1"/>
</dbReference>
<evidence type="ECO:0000256" key="4">
    <source>
        <dbReference type="ARBA" id="ARBA00022737"/>
    </source>
</evidence>
<dbReference type="Gene3D" id="1.20.1280.50">
    <property type="match status" value="1"/>
</dbReference>
<feature type="region of interest" description="Disordered" evidence="6">
    <location>
        <begin position="1"/>
        <end position="21"/>
    </location>
</feature>
<evidence type="ECO:0000256" key="2">
    <source>
        <dbReference type="ARBA" id="ARBA00008314"/>
    </source>
</evidence>
<dbReference type="Gene3D" id="1.25.40.530">
    <property type="entry name" value="MyTH4 domain"/>
    <property type="match status" value="1"/>
</dbReference>
<comment type="similarity">
    <text evidence="2">Belongs to the TRAFAC class myosin-kinesin ATPase superfamily. Myosin family.</text>
</comment>
<dbReference type="GO" id="GO:0003779">
    <property type="term" value="F:actin binding"/>
    <property type="evidence" value="ECO:0007669"/>
    <property type="project" value="UniProtKB-KW"/>
</dbReference>
<feature type="domain" description="MyTH4" evidence="9">
    <location>
        <begin position="65"/>
        <end position="222"/>
    </location>
</feature>
<dbReference type="GO" id="GO:0005737">
    <property type="term" value="C:cytoplasm"/>
    <property type="evidence" value="ECO:0007669"/>
    <property type="project" value="UniProtKB-SubCell"/>
</dbReference>
<keyword evidence="3" id="KW-0963">Cytoplasm</keyword>
<reference evidence="11" key="1">
    <citation type="submission" date="2025-08" db="UniProtKB">
        <authorList>
            <consortium name="RefSeq"/>
        </authorList>
    </citation>
    <scope>IDENTIFICATION</scope>
</reference>
<dbReference type="InterPro" id="IPR019748">
    <property type="entry name" value="FERM_central"/>
</dbReference>
<feature type="domain" description="F-box" evidence="8">
    <location>
        <begin position="463"/>
        <end position="509"/>
    </location>
</feature>
<sequence length="802" mass="91093">MGTAGSTTRVQNTISLSKHQKQGHCPRSLDWKVRNPQDWLVEILLAFAHQHFRSPENVTRSSVKYIKMPLSEPLLPHSDPSLDELALEIFRVVLTFMGDLPCAPNSEVVLTHRLLEMCGEGPCPQELQLEVYCQILKQLTYTSSSKSDKYYRVWQLLYTMLAYYLCPAPLQSTMKKYLKAVGTHGNASLAGVAKACYQQLERTRVIGGRSRYPSPMEIKALLIGRSQRWIFVNIPGSSRQAVHVNMGTTLGDVIHSLCTRLGVSTQERVAEYGVTWAEDAESLESPLNPSLYILDLLQEMQTPERMSFKLWFYQIHWEQPLEFNNKLCVDMQYHQVLKLYETGQLLLRKEHAPISQAELASRMAALKHRATAVFHPPNRCEVQASIPADLWPAYNEEYWMKKVLAYLTQLLEAGMSHLGAKQNFLDIASSFPLFGTTLLEIANSGVRETPEQLLTAGTNSEEKAEWAQLPAQALALIYSLLPFPDKFSMSLTCRPWAQVFSSPSLWQKVVIRVKPASSKTWILMLKQYGHFIKSARIKFDCTDEQCHELVSTIIDQLCHSRNSRLQSLFLAGFCVHLEDLQTNLKSLFGAAPIAYPGLTEVDFTNFPGQFEDSVFLSLARNNPSLEKLLIANKHPVIRLQPEALLSILRSCRRLSHLAVWGYSLSDMVGEAFLEKLRAPLQLLKVFYDSPAPDCGIIYNNVWKNLKNTFPDLHVHLHFPMDIPICHILDILQPDMPLVSIEICSTLDLSRVLKRVSEFYHHCLRRLSVQGPGTPEVLQESVELQKLCRKLKEVKYNFTGIPT</sequence>
<feature type="domain" description="FERM" evidence="7">
    <location>
        <begin position="228"/>
        <end position="564"/>
    </location>
</feature>
<dbReference type="InterPro" id="IPR001810">
    <property type="entry name" value="F-box_dom"/>
</dbReference>
<dbReference type="InterPro" id="IPR036047">
    <property type="entry name" value="F-box-like_dom_sf"/>
</dbReference>
<dbReference type="GeneID" id="115481096"/>
<evidence type="ECO:0000256" key="6">
    <source>
        <dbReference type="SAM" id="MobiDB-lite"/>
    </source>
</evidence>
<dbReference type="SMART" id="SM00139">
    <property type="entry name" value="MyTH4"/>
    <property type="match status" value="1"/>
</dbReference>
<dbReference type="InterPro" id="IPR035963">
    <property type="entry name" value="FERM_2"/>
</dbReference>
<protein>
    <submittedName>
        <fullName evidence="11">Unconventional myosin-XV-like</fullName>
    </submittedName>
</protein>
<dbReference type="AlphaFoldDB" id="A0A6P7ZDX6"/>
<organism evidence="10 11">
    <name type="scientific">Microcaecilia unicolor</name>
    <dbReference type="NCBI Taxonomy" id="1415580"/>
    <lineage>
        <taxon>Eukaryota</taxon>
        <taxon>Metazoa</taxon>
        <taxon>Chordata</taxon>
        <taxon>Craniata</taxon>
        <taxon>Vertebrata</taxon>
        <taxon>Euteleostomi</taxon>
        <taxon>Amphibia</taxon>
        <taxon>Gymnophiona</taxon>
        <taxon>Siphonopidae</taxon>
        <taxon>Microcaecilia</taxon>
    </lineage>
</organism>
<dbReference type="Pfam" id="PF12937">
    <property type="entry name" value="F-box-like"/>
    <property type="match status" value="1"/>
</dbReference>
<dbReference type="InParanoid" id="A0A6P7ZDX6"/>
<dbReference type="PANTHER" id="PTHR22692:SF26">
    <property type="entry name" value="SH3 DOMAIN-CONTAINING PROTEIN"/>
    <property type="match status" value="1"/>
</dbReference>
<dbReference type="PROSITE" id="PS50057">
    <property type="entry name" value="FERM_3"/>
    <property type="match status" value="1"/>
</dbReference>
<dbReference type="OrthoDB" id="3219396at2759"/>
<keyword evidence="5" id="KW-0009">Actin-binding</keyword>
<dbReference type="PROSITE" id="PS51016">
    <property type="entry name" value="MYTH4"/>
    <property type="match status" value="1"/>
</dbReference>
<dbReference type="InterPro" id="IPR000299">
    <property type="entry name" value="FERM_domain"/>
</dbReference>
<dbReference type="Proteomes" id="UP000515156">
    <property type="component" value="Chromosome 1"/>
</dbReference>
<dbReference type="PANTHER" id="PTHR22692">
    <property type="entry name" value="MYOSIN VII, XV"/>
    <property type="match status" value="1"/>
</dbReference>
<dbReference type="SUPFAM" id="SSF81383">
    <property type="entry name" value="F-box domain"/>
    <property type="match status" value="1"/>
</dbReference>